<evidence type="ECO:0000259" key="1">
    <source>
        <dbReference type="Pfam" id="PF18899"/>
    </source>
</evidence>
<evidence type="ECO:0000313" key="3">
    <source>
        <dbReference type="Proteomes" id="UP000215185"/>
    </source>
</evidence>
<protein>
    <submittedName>
        <fullName evidence="2">Uncharacterized conserved protein</fullName>
    </submittedName>
</protein>
<sequence length="302" mass="34757">MNLFQIEQGGLQGLEEKPFKLEKEIQGLFEDNLATITGLEFVSSEFSIQNQRLDTLAFDYENQSFVIMEYKRSTNQSVLDQGVSYLNTLLKYKADFILEYQEQTGKLLTKKDVDWSQSKVVFISPNFTAFQKQAVDFKDLNIELWEVKRFTNNVLLVNGVLKSANAPSIKVKTDQVAGAEFEGLREIVTYTEEQHFLGKSEEVLESYQEFRQAIIQLVPDIVLDPKKLYIAFKKNKKNIIDIEIQKKQLKLFINAKMGQIDDPKGLLKDVSSIGHRGNGDYQIIIKTTRNLEYIMSCIKQIL</sequence>
<feature type="domain" description="DUF5655" evidence="1">
    <location>
        <begin position="192"/>
        <end position="300"/>
    </location>
</feature>
<reference evidence="2 3" key="1">
    <citation type="submission" date="2017-06" db="EMBL/GenBank/DDBJ databases">
        <authorList>
            <consortium name="Pathogen Informatics"/>
        </authorList>
    </citation>
    <scope>NUCLEOTIDE SEQUENCE [LARGE SCALE GENOMIC DNA]</scope>
    <source>
        <strain evidence="2 3">NCTC13788</strain>
    </source>
</reference>
<dbReference type="InterPro" id="IPR043714">
    <property type="entry name" value="DUF5655"/>
</dbReference>
<dbReference type="eggNOG" id="COG3586">
    <property type="taxonomic scope" value="Bacteria"/>
</dbReference>
<gene>
    <name evidence="2" type="ORF">SAMEA4412692_01574</name>
</gene>
<dbReference type="EMBL" id="LT906439">
    <property type="protein sequence ID" value="SNU89649.1"/>
    <property type="molecule type" value="Genomic_DNA"/>
</dbReference>
<dbReference type="InterPro" id="IPR011856">
    <property type="entry name" value="tRNA_endonuc-like_dom_sf"/>
</dbReference>
<dbReference type="RefSeq" id="WP_018373306.1">
    <property type="nucleotide sequence ID" value="NZ_LT906439.1"/>
</dbReference>
<dbReference type="AlphaFoldDB" id="A0A239SWM6"/>
<dbReference type="OrthoDB" id="9798761at2"/>
<dbReference type="GO" id="GO:0003676">
    <property type="term" value="F:nucleic acid binding"/>
    <property type="evidence" value="ECO:0007669"/>
    <property type="project" value="InterPro"/>
</dbReference>
<keyword evidence="3" id="KW-1185">Reference proteome</keyword>
<name>A0A239SWM6_9STRE</name>
<evidence type="ECO:0000313" key="2">
    <source>
        <dbReference type="EMBL" id="SNU89649.1"/>
    </source>
</evidence>
<organism evidence="2 3">
    <name type="scientific">Streptococcus merionis</name>
    <dbReference type="NCBI Taxonomy" id="400065"/>
    <lineage>
        <taxon>Bacteria</taxon>
        <taxon>Bacillati</taxon>
        <taxon>Bacillota</taxon>
        <taxon>Bacilli</taxon>
        <taxon>Lactobacillales</taxon>
        <taxon>Streptococcaceae</taxon>
        <taxon>Streptococcus</taxon>
    </lineage>
</organism>
<dbReference type="Proteomes" id="UP000215185">
    <property type="component" value="Chromosome 1"/>
</dbReference>
<dbReference type="Gene3D" id="3.40.1350.10">
    <property type="match status" value="1"/>
</dbReference>
<dbReference type="STRING" id="1123308.GCA_000380085_00744"/>
<dbReference type="KEGG" id="smen:SAMEA4412692_1574"/>
<dbReference type="Pfam" id="PF18899">
    <property type="entry name" value="DUF5655"/>
    <property type="match status" value="1"/>
</dbReference>
<proteinExistence type="predicted"/>
<accession>A0A239SWM6</accession>